<name>A0ABD6BRH5_9EURY</name>
<evidence type="ECO:0000256" key="1">
    <source>
        <dbReference type="SAM" id="MobiDB-lite"/>
    </source>
</evidence>
<dbReference type="RefSeq" id="WP_267646147.1">
    <property type="nucleotide sequence ID" value="NZ_JANHGR010000001.1"/>
</dbReference>
<evidence type="ECO:0000313" key="3">
    <source>
        <dbReference type="Proteomes" id="UP001597139"/>
    </source>
</evidence>
<keyword evidence="3" id="KW-1185">Reference proteome</keyword>
<dbReference type="AlphaFoldDB" id="A0ABD6BRH5"/>
<proteinExistence type="predicted"/>
<reference evidence="2 3" key="1">
    <citation type="journal article" date="2019" name="Int. J. Syst. Evol. Microbiol.">
        <title>The Global Catalogue of Microorganisms (GCM) 10K type strain sequencing project: providing services to taxonomists for standard genome sequencing and annotation.</title>
        <authorList>
            <consortium name="The Broad Institute Genomics Platform"/>
            <consortium name="The Broad Institute Genome Sequencing Center for Infectious Disease"/>
            <person name="Wu L."/>
            <person name="Ma J."/>
        </authorList>
    </citation>
    <scope>NUCLEOTIDE SEQUENCE [LARGE SCALE GENOMIC DNA]</scope>
    <source>
        <strain evidence="2 3">CGMCC 1.12859</strain>
    </source>
</reference>
<dbReference type="Pfam" id="PF24366">
    <property type="entry name" value="DUF7522"/>
    <property type="match status" value="1"/>
</dbReference>
<protein>
    <submittedName>
        <fullName evidence="2">Uncharacterized protein</fullName>
    </submittedName>
</protein>
<accession>A0ABD6BRH5</accession>
<feature type="region of interest" description="Disordered" evidence="1">
    <location>
        <begin position="34"/>
        <end position="71"/>
    </location>
</feature>
<gene>
    <name evidence="2" type="ORF">ACFSAU_06730</name>
</gene>
<comment type="caution">
    <text evidence="2">The sequence shown here is derived from an EMBL/GenBank/DDBJ whole genome shotgun (WGS) entry which is preliminary data.</text>
</comment>
<dbReference type="EMBL" id="JBHUCZ010000003">
    <property type="protein sequence ID" value="MFD1567182.1"/>
    <property type="molecule type" value="Genomic_DNA"/>
</dbReference>
<organism evidence="2 3">
    <name type="scientific">Halolamina litorea</name>
    <dbReference type="NCBI Taxonomy" id="1515593"/>
    <lineage>
        <taxon>Archaea</taxon>
        <taxon>Methanobacteriati</taxon>
        <taxon>Methanobacteriota</taxon>
        <taxon>Stenosarchaea group</taxon>
        <taxon>Halobacteria</taxon>
        <taxon>Halobacteriales</taxon>
        <taxon>Haloferacaceae</taxon>
    </lineage>
</organism>
<sequence length="132" mass="14106">MPQRTIDPADRTDPRLRALEHACRGVVGDRLRSVSINGPDHRGTVYRRSDLQPGTDEDVHEAMAADSSERSTVCADGGRRAAPEAGCTVHEFEGGYVTRIEVGETSVVATTGGIKMDRQTELSAAVTGIIGE</sequence>
<feature type="compositionally biased region" description="Basic and acidic residues" evidence="1">
    <location>
        <begin position="60"/>
        <end position="69"/>
    </location>
</feature>
<feature type="compositionally biased region" description="Basic and acidic residues" evidence="1">
    <location>
        <begin position="39"/>
        <end position="50"/>
    </location>
</feature>
<dbReference type="InterPro" id="IPR055944">
    <property type="entry name" value="DUF7522"/>
</dbReference>
<dbReference type="Proteomes" id="UP001597139">
    <property type="component" value="Unassembled WGS sequence"/>
</dbReference>
<evidence type="ECO:0000313" key="2">
    <source>
        <dbReference type="EMBL" id="MFD1567182.1"/>
    </source>
</evidence>